<reference evidence="1 2" key="1">
    <citation type="journal article" date="2017" name="FEMS Microbiol. Ecol.">
        <title>Reconstructed genomes of novel Dehalococcoides mccartyi strains from 1,2,3,4-tetrachlorodibenzo-p-dioxin-dechlorinating enrichment cultures reveal divergent reductive dehalogenase gene profiles.</title>
        <authorList>
            <person name="Dam H.T."/>
            <person name="Vollmers J."/>
            <person name="Kaster A.K."/>
            <person name="Haggblom M.M."/>
        </authorList>
    </citation>
    <scope>NUCLEOTIDE SEQUENCE [LARGE SCALE GENOMIC DNA]</scope>
    <source>
        <strain evidence="1 2">H1-3-2.001</strain>
    </source>
</reference>
<evidence type="ECO:0000313" key="1">
    <source>
        <dbReference type="EMBL" id="PKH46948.1"/>
    </source>
</evidence>
<protein>
    <submittedName>
        <fullName evidence="1">Uncharacterized protein</fullName>
    </submittedName>
</protein>
<feature type="non-terminal residue" evidence="1">
    <location>
        <position position="1"/>
    </location>
</feature>
<sequence>LGDTASHLARGGVGLVDTTVHALDTAIGGSETLKKASNYLTEELPKQHAILRPDQSEAAGEEGIVKRGWSSAMESTPQSAAIWGGALAGATAGTAVGGPVGGVVGGLLGGAGSMVGLFGLGTYGKQKEQAKQQIAKARPDLDENQIDQMAHKNAMAHAVAEVGGEGAGDIAAALFFRTLPGGSALYKGGKAILKELAAPGVMKTLGKALAKDMPFEVGSEVGTSYFQNEADKAAGISTMTTGEAMRESIIPAIFLSTGMGVTLGGHAAYQRHQAYKALNDGSAEERASAAQQVAGTLAQSTSKQVAQTWLDTAMTYINAGQAIPLDVHVADMAAYEPDTAATTTPDS</sequence>
<name>A0A2J1DXS8_9CHLR</name>
<accession>A0A2J1DXS8</accession>
<dbReference type="Proteomes" id="UP000233649">
    <property type="component" value="Unassembled WGS sequence"/>
</dbReference>
<proteinExistence type="predicted"/>
<dbReference type="AlphaFoldDB" id="A0A2J1DXS8"/>
<evidence type="ECO:0000313" key="2">
    <source>
        <dbReference type="Proteomes" id="UP000233649"/>
    </source>
</evidence>
<comment type="caution">
    <text evidence="1">The sequence shown here is derived from an EMBL/GenBank/DDBJ whole genome shotgun (WGS) entry which is preliminary data.</text>
</comment>
<dbReference type="EMBL" id="PHFD01000158">
    <property type="protein sequence ID" value="PKH46948.1"/>
    <property type="molecule type" value="Genomic_DNA"/>
</dbReference>
<gene>
    <name evidence="1" type="ORF">CVH13_00837</name>
</gene>
<organism evidence="1 2">
    <name type="scientific">Dehalococcoides mccartyi</name>
    <dbReference type="NCBI Taxonomy" id="61435"/>
    <lineage>
        <taxon>Bacteria</taxon>
        <taxon>Bacillati</taxon>
        <taxon>Chloroflexota</taxon>
        <taxon>Dehalococcoidia</taxon>
        <taxon>Dehalococcoidales</taxon>
        <taxon>Dehalococcoidaceae</taxon>
        <taxon>Dehalococcoides</taxon>
    </lineage>
</organism>